<dbReference type="RefSeq" id="WP_241036178.1">
    <property type="nucleotide sequence ID" value="NZ_BAAAJF010000020.1"/>
</dbReference>
<evidence type="ECO:0000256" key="4">
    <source>
        <dbReference type="ARBA" id="ARBA00022825"/>
    </source>
</evidence>
<reference evidence="5 6" key="1">
    <citation type="submission" date="2022-03" db="EMBL/GenBank/DDBJ databases">
        <title>Pseudonocardia alaer sp. nov., a novel actinomycete isolated from reed forest soil.</title>
        <authorList>
            <person name="Wang L."/>
        </authorList>
    </citation>
    <scope>NUCLEOTIDE SEQUENCE [LARGE SCALE GENOMIC DNA]</scope>
    <source>
        <strain evidence="5 6">Y-16303</strain>
    </source>
</reference>
<keyword evidence="4" id="KW-0720">Serine protease</keyword>
<dbReference type="InterPro" id="IPR029062">
    <property type="entry name" value="Class_I_gatase-like"/>
</dbReference>
<dbReference type="InterPro" id="IPR005320">
    <property type="entry name" value="Peptidase_S51"/>
</dbReference>
<name>A0ABS9TC92_9PSEU</name>
<organism evidence="5 6">
    <name type="scientific">Pseudonocardia alaniniphila</name>
    <dbReference type="NCBI Taxonomy" id="75291"/>
    <lineage>
        <taxon>Bacteria</taxon>
        <taxon>Bacillati</taxon>
        <taxon>Actinomycetota</taxon>
        <taxon>Actinomycetes</taxon>
        <taxon>Pseudonocardiales</taxon>
        <taxon>Pseudonocardiaceae</taxon>
        <taxon>Pseudonocardia</taxon>
    </lineage>
</organism>
<dbReference type="PANTHER" id="PTHR20842">
    <property type="entry name" value="PROTEASE S51 ALPHA-ASPARTYL DIPEPTIDASE"/>
    <property type="match status" value="1"/>
</dbReference>
<dbReference type="EMBL" id="JAKXMK010000008">
    <property type="protein sequence ID" value="MCH6166143.1"/>
    <property type="molecule type" value="Genomic_DNA"/>
</dbReference>
<dbReference type="CDD" id="cd03146">
    <property type="entry name" value="GAT1_Peptidase_E"/>
    <property type="match status" value="1"/>
</dbReference>
<dbReference type="PANTHER" id="PTHR20842:SF0">
    <property type="entry name" value="ALPHA-ASPARTYL DIPEPTIDASE"/>
    <property type="match status" value="1"/>
</dbReference>
<evidence type="ECO:0000313" key="6">
    <source>
        <dbReference type="Proteomes" id="UP001299970"/>
    </source>
</evidence>
<dbReference type="Pfam" id="PF03575">
    <property type="entry name" value="Peptidase_S51"/>
    <property type="match status" value="1"/>
</dbReference>
<gene>
    <name evidence="5" type="ORF">MMF94_10655</name>
</gene>
<keyword evidence="2" id="KW-0645">Protease</keyword>
<evidence type="ECO:0000256" key="2">
    <source>
        <dbReference type="ARBA" id="ARBA00022670"/>
    </source>
</evidence>
<keyword evidence="6" id="KW-1185">Reference proteome</keyword>
<keyword evidence="3" id="KW-0378">Hydrolase</keyword>
<comment type="similarity">
    <text evidence="1">Belongs to the peptidase S51 family.</text>
</comment>
<accession>A0ABS9TC92</accession>
<evidence type="ECO:0000313" key="5">
    <source>
        <dbReference type="EMBL" id="MCH6166143.1"/>
    </source>
</evidence>
<dbReference type="Gene3D" id="3.40.50.880">
    <property type="match status" value="1"/>
</dbReference>
<comment type="caution">
    <text evidence="5">The sequence shown here is derived from an EMBL/GenBank/DDBJ whole genome shotgun (WGS) entry which is preliminary data.</text>
</comment>
<evidence type="ECO:0000256" key="1">
    <source>
        <dbReference type="ARBA" id="ARBA00006534"/>
    </source>
</evidence>
<dbReference type="Proteomes" id="UP001299970">
    <property type="component" value="Unassembled WGS sequence"/>
</dbReference>
<proteinExistence type="inferred from homology"/>
<protein>
    <submittedName>
        <fullName evidence="5">Peptidase E</fullName>
    </submittedName>
</protein>
<sequence length="243" mass="26490">MTADAPTILATSMGFAFRDRNEIDYEPGPIFPFAFELARASERPKLCFIGTATGDSVTYLATFYAAFADHDVQTSHLALFAMPNVEDVRAHLLSQDVIWVGGGSTANLLAVWRLHGLDRILRECWEAGVVLGGVSAGSICWHEGGPTDSYGPQLEPLTDALGFLPYSNGVHYDVEKRRRPLFHDLIGNGTLGAGYATDNGVGIHYRGTEFVEAVADRPGVYAYRVERASDGTVNETRIPPRLL</sequence>
<dbReference type="SUPFAM" id="SSF52317">
    <property type="entry name" value="Class I glutamine amidotransferase-like"/>
    <property type="match status" value="1"/>
</dbReference>
<evidence type="ECO:0000256" key="3">
    <source>
        <dbReference type="ARBA" id="ARBA00022801"/>
    </source>
</evidence>